<gene>
    <name evidence="2" type="ORF">F441_01978</name>
</gene>
<name>W2XT55_PHYNI</name>
<feature type="compositionally biased region" description="Polar residues" evidence="1">
    <location>
        <begin position="8"/>
        <end position="17"/>
    </location>
</feature>
<feature type="non-terminal residue" evidence="2">
    <location>
        <position position="1"/>
    </location>
</feature>
<evidence type="ECO:0000256" key="1">
    <source>
        <dbReference type="SAM" id="MobiDB-lite"/>
    </source>
</evidence>
<protein>
    <submittedName>
        <fullName evidence="2">Uncharacterized protein</fullName>
    </submittedName>
</protein>
<organism evidence="2 3">
    <name type="scientific">Phytophthora nicotianae CJ01A1</name>
    <dbReference type="NCBI Taxonomy" id="1317063"/>
    <lineage>
        <taxon>Eukaryota</taxon>
        <taxon>Sar</taxon>
        <taxon>Stramenopiles</taxon>
        <taxon>Oomycota</taxon>
        <taxon>Peronosporomycetes</taxon>
        <taxon>Peronosporales</taxon>
        <taxon>Peronosporaceae</taxon>
        <taxon>Phytophthora</taxon>
    </lineage>
</organism>
<dbReference type="AlphaFoldDB" id="W2XT55"/>
<accession>W2XT55</accession>
<comment type="caution">
    <text evidence="2">The sequence shown here is derived from an EMBL/GenBank/DDBJ whole genome shotgun (WGS) entry which is preliminary data.</text>
</comment>
<dbReference type="OrthoDB" id="127842at2759"/>
<reference evidence="2 3" key="1">
    <citation type="submission" date="2013-11" db="EMBL/GenBank/DDBJ databases">
        <title>The Genome Sequence of Phytophthora parasitica CJ01A1.</title>
        <authorList>
            <consortium name="The Broad Institute Genomics Platform"/>
            <person name="Russ C."/>
            <person name="Tyler B."/>
            <person name="Panabieres F."/>
            <person name="Shan W."/>
            <person name="Tripathy S."/>
            <person name="Grunwald N."/>
            <person name="Machado M."/>
            <person name="Johnson C.S."/>
            <person name="Walker B."/>
            <person name="Young S.K."/>
            <person name="Zeng Q."/>
            <person name="Gargeya S."/>
            <person name="Fitzgerald M."/>
            <person name="Haas B."/>
            <person name="Abouelleil A."/>
            <person name="Allen A.W."/>
            <person name="Alvarado L."/>
            <person name="Arachchi H.M."/>
            <person name="Berlin A.M."/>
            <person name="Chapman S.B."/>
            <person name="Gainer-Dewar J."/>
            <person name="Goldberg J."/>
            <person name="Griggs A."/>
            <person name="Gujja S."/>
            <person name="Hansen M."/>
            <person name="Howarth C."/>
            <person name="Imamovic A."/>
            <person name="Ireland A."/>
            <person name="Larimer J."/>
            <person name="McCowan C."/>
            <person name="Murphy C."/>
            <person name="Pearson M."/>
            <person name="Poon T.W."/>
            <person name="Priest M."/>
            <person name="Roberts A."/>
            <person name="Saif S."/>
            <person name="Shea T."/>
            <person name="Sisk P."/>
            <person name="Sykes S."/>
            <person name="Wortman J."/>
            <person name="Nusbaum C."/>
            <person name="Birren B."/>
        </authorList>
    </citation>
    <scope>NUCLEOTIDE SEQUENCE [LARGE SCALE GENOMIC DNA]</scope>
    <source>
        <strain evidence="2 3">CJ01A1</strain>
    </source>
</reference>
<evidence type="ECO:0000313" key="2">
    <source>
        <dbReference type="EMBL" id="ETP25119.1"/>
    </source>
</evidence>
<proteinExistence type="predicted"/>
<dbReference type="Proteomes" id="UP000018958">
    <property type="component" value="Unassembled WGS sequence"/>
</dbReference>
<dbReference type="EMBL" id="ANIX01000394">
    <property type="protein sequence ID" value="ETP25119.1"/>
    <property type="molecule type" value="Genomic_DNA"/>
</dbReference>
<sequence>VAHEQEYHQQSTPSAGASTCPPGQPKFENTLQTDAFLAVYYAAVDAVTEEAFELKREEMNRLCPVLSSYLDNHWWKYKDRIVRGWTDRYQYFGILDTSFVEGTHAKRKVWLRGCRGDLLTVYKRMLSWWKPQLHLHVFLPSEMLSEFLTWCKEIDLQP</sequence>
<evidence type="ECO:0000313" key="3">
    <source>
        <dbReference type="Proteomes" id="UP000018958"/>
    </source>
</evidence>
<feature type="region of interest" description="Disordered" evidence="1">
    <location>
        <begin position="1"/>
        <end position="24"/>
    </location>
</feature>